<keyword evidence="3" id="KW-0732">Signal</keyword>
<dbReference type="EMBL" id="CP030862">
    <property type="protein sequence ID" value="AXE26680.1"/>
    <property type="molecule type" value="Genomic_DNA"/>
</dbReference>
<dbReference type="RefSeq" id="WP_114057851.1">
    <property type="nucleotide sequence ID" value="NZ_CP030862.1"/>
</dbReference>
<feature type="transmembrane region" description="Helical" evidence="2">
    <location>
        <begin position="224"/>
        <end position="243"/>
    </location>
</feature>
<keyword evidence="2" id="KW-0812">Transmembrane</keyword>
<evidence type="ECO:0000313" key="5">
    <source>
        <dbReference type="Proteomes" id="UP000252004"/>
    </source>
</evidence>
<dbReference type="Proteomes" id="UP000252004">
    <property type="component" value="Chromosome"/>
</dbReference>
<name>A0A344U709_9ACTN</name>
<dbReference type="NCBIfam" id="TIGR01167">
    <property type="entry name" value="LPXTG_anchor"/>
    <property type="match status" value="1"/>
</dbReference>
<feature type="compositionally biased region" description="Low complexity" evidence="1">
    <location>
        <begin position="139"/>
        <end position="208"/>
    </location>
</feature>
<feature type="region of interest" description="Disordered" evidence="1">
    <location>
        <begin position="139"/>
        <end position="223"/>
    </location>
</feature>
<evidence type="ECO:0000313" key="4">
    <source>
        <dbReference type="EMBL" id="AXE26680.1"/>
    </source>
</evidence>
<dbReference type="AlphaFoldDB" id="A0A344U709"/>
<dbReference type="OrthoDB" id="3404609at2"/>
<evidence type="ECO:0000256" key="2">
    <source>
        <dbReference type="SAM" id="Phobius"/>
    </source>
</evidence>
<organism evidence="4 5">
    <name type="scientific">Streptomyces globosus</name>
    <dbReference type="NCBI Taxonomy" id="68209"/>
    <lineage>
        <taxon>Bacteria</taxon>
        <taxon>Bacillati</taxon>
        <taxon>Actinomycetota</taxon>
        <taxon>Actinomycetes</taxon>
        <taxon>Kitasatosporales</taxon>
        <taxon>Streptomycetaceae</taxon>
        <taxon>Streptomyces</taxon>
    </lineage>
</organism>
<dbReference type="KEGG" id="sgz:C0216_27470"/>
<sequence length="252" mass="24205">MPISPKRWAVAAVPAAASLLLAAGAAPAFADGSYTIPIHQDLPLTATSKGVENKKTCADIPSTQDGWHFVLTGNSTTFVKLKVTFEPGGEKVVTVFGPPSDKHAYVASEPGAKLTAASAEVTGGSVKWFNLSHTCPASATASPSPSVSSGAPSPSGSPSSSASASSSPSSSASPSASASSSASPSGTPSDTPSGSPAPSGSASAPASGGTTGGGLANTGSDAPVGLIAGMAAALVGAGAFLVVRRRRAGAEG</sequence>
<keyword evidence="2" id="KW-0472">Membrane</keyword>
<feature type="signal peptide" evidence="3">
    <location>
        <begin position="1"/>
        <end position="30"/>
    </location>
</feature>
<accession>A0A344U709</accession>
<evidence type="ECO:0000256" key="3">
    <source>
        <dbReference type="SAM" id="SignalP"/>
    </source>
</evidence>
<evidence type="ECO:0000256" key="1">
    <source>
        <dbReference type="SAM" id="MobiDB-lite"/>
    </source>
</evidence>
<keyword evidence="5" id="KW-1185">Reference proteome</keyword>
<proteinExistence type="predicted"/>
<keyword evidence="2" id="KW-1133">Transmembrane helix</keyword>
<feature type="chain" id="PRO_5016896908" evidence="3">
    <location>
        <begin position="31"/>
        <end position="252"/>
    </location>
</feature>
<protein>
    <submittedName>
        <fullName evidence="4">LPXTG cell wall anchor domain-containing protein</fullName>
    </submittedName>
</protein>
<gene>
    <name evidence="4" type="ORF">C0216_27470</name>
</gene>
<reference evidence="4 5" key="1">
    <citation type="submission" date="2018-01" db="EMBL/GenBank/DDBJ databases">
        <title>Draft genome Sequence of streptomyces globosus LZH-48.</title>
        <authorList>
            <person name="Ran K."/>
            <person name="Li Z."/>
            <person name="Wei S."/>
            <person name="Dong R."/>
        </authorList>
    </citation>
    <scope>NUCLEOTIDE SEQUENCE [LARGE SCALE GENOMIC DNA]</scope>
    <source>
        <strain evidence="4 5">LZH-48</strain>
    </source>
</reference>